<keyword evidence="2" id="KW-1185">Reference proteome</keyword>
<accession>A0AAW1RL63</accession>
<dbReference type="EMBL" id="JALJOU010000032">
    <property type="protein sequence ID" value="KAK9834328.1"/>
    <property type="molecule type" value="Genomic_DNA"/>
</dbReference>
<evidence type="ECO:0000313" key="1">
    <source>
        <dbReference type="EMBL" id="KAK9834328.1"/>
    </source>
</evidence>
<protein>
    <recommendedName>
        <fullName evidence="3">CxC3 like cysteine cluster domain-containing protein</fullName>
    </recommendedName>
</protein>
<reference evidence="1 2" key="1">
    <citation type="journal article" date="2024" name="Nat. Commun.">
        <title>Phylogenomics reveals the evolutionary origins of lichenization in chlorophyte algae.</title>
        <authorList>
            <person name="Puginier C."/>
            <person name="Libourel C."/>
            <person name="Otte J."/>
            <person name="Skaloud P."/>
            <person name="Haon M."/>
            <person name="Grisel S."/>
            <person name="Petersen M."/>
            <person name="Berrin J.G."/>
            <person name="Delaux P.M."/>
            <person name="Dal Grande F."/>
            <person name="Keller J."/>
        </authorList>
    </citation>
    <scope>NUCLEOTIDE SEQUENCE [LARGE SCALE GENOMIC DNA]</scope>
    <source>
        <strain evidence="1 2">SAG 245.80</strain>
    </source>
</reference>
<organism evidence="1 2">
    <name type="scientific">Elliptochloris bilobata</name>
    <dbReference type="NCBI Taxonomy" id="381761"/>
    <lineage>
        <taxon>Eukaryota</taxon>
        <taxon>Viridiplantae</taxon>
        <taxon>Chlorophyta</taxon>
        <taxon>core chlorophytes</taxon>
        <taxon>Trebouxiophyceae</taxon>
        <taxon>Trebouxiophyceae incertae sedis</taxon>
        <taxon>Elliptochloris clade</taxon>
        <taxon>Elliptochloris</taxon>
    </lineage>
</organism>
<sequence>MQVKQVAWAGVEFVDLIDVPILSCPLCKKSFAAHPLQAGCFPSTPVESSDVACASCDNTLVWFDLLLLSCVDALVNIGKHTGMDSAATIFLKSYRTNGCSHQLSWDSFRKQLAHAEYGFMLAYMREVTTGVPGYPKGLLAQCGGCHAVGKEIVVDGKRFSSYPCQSIYADLIFKASQIRSADPHEVCGTPAQANRRFMLDDKEVLAFNANPAASRAPEGSAGECSDFNAALAMGGRTSDKLRITALNREAAIERAAAVYDGRRERTLPELLIRMHVRALADVEAAGADIARMEEVLESLGHSKAQVEELLQRRAQYEESDS</sequence>
<comment type="caution">
    <text evidence="1">The sequence shown here is derived from an EMBL/GenBank/DDBJ whole genome shotgun (WGS) entry which is preliminary data.</text>
</comment>
<dbReference type="AlphaFoldDB" id="A0AAW1RL63"/>
<gene>
    <name evidence="1" type="ORF">WJX81_007506</name>
</gene>
<dbReference type="Proteomes" id="UP001445335">
    <property type="component" value="Unassembled WGS sequence"/>
</dbReference>
<evidence type="ECO:0000313" key="2">
    <source>
        <dbReference type="Proteomes" id="UP001445335"/>
    </source>
</evidence>
<proteinExistence type="predicted"/>
<evidence type="ECO:0008006" key="3">
    <source>
        <dbReference type="Google" id="ProtNLM"/>
    </source>
</evidence>
<name>A0AAW1RL63_9CHLO</name>